<evidence type="ECO:0000313" key="4">
    <source>
        <dbReference type="Proteomes" id="UP000467700"/>
    </source>
</evidence>
<evidence type="ECO:0000313" key="3">
    <source>
        <dbReference type="EMBL" id="CAA7259225.1"/>
    </source>
</evidence>
<gene>
    <name evidence="3" type="ORF">AAE3_LOCUS1302</name>
</gene>
<organism evidence="3 4">
    <name type="scientific">Cyclocybe aegerita</name>
    <name type="common">Black poplar mushroom</name>
    <name type="synonym">Agrocybe aegerita</name>
    <dbReference type="NCBI Taxonomy" id="1973307"/>
    <lineage>
        <taxon>Eukaryota</taxon>
        <taxon>Fungi</taxon>
        <taxon>Dikarya</taxon>
        <taxon>Basidiomycota</taxon>
        <taxon>Agaricomycotina</taxon>
        <taxon>Agaricomycetes</taxon>
        <taxon>Agaricomycetidae</taxon>
        <taxon>Agaricales</taxon>
        <taxon>Agaricineae</taxon>
        <taxon>Bolbitiaceae</taxon>
        <taxon>Cyclocybe</taxon>
    </lineage>
</organism>
<keyword evidence="2" id="KW-0472">Membrane</keyword>
<keyword evidence="2" id="KW-0812">Transmembrane</keyword>
<proteinExistence type="predicted"/>
<dbReference type="EMBL" id="CACVBS010000013">
    <property type="protein sequence ID" value="CAA7259225.1"/>
    <property type="molecule type" value="Genomic_DNA"/>
</dbReference>
<comment type="caution">
    <text evidence="3">The sequence shown here is derived from an EMBL/GenBank/DDBJ whole genome shotgun (WGS) entry which is preliminary data.</text>
</comment>
<sequence length="260" mass="28447">MLSRFGSRRIPSRAELLFSRRNSTVSNRSFFRHFTLGVLVGTTGGLALVGTAGYGIYHYSGLKRAVDTFTPVAILLKKTKEQLATEKNPTRALSYLRQAVKAYIAYIPGAGFLVDRAFNSAEEAVGPHADEANAIIAKAYEDIFLVVQTGQNEHRPSSVVQILTICRQLLKDLTALGARAGAPIAERLELEKRMQEIGNSADALVQGAKSKLPEVQQSMEKLGEKARGFVIEQFSKGRERASRSMEGQGDSAIEVKKDSM</sequence>
<dbReference type="OrthoDB" id="3060772at2759"/>
<reference evidence="3 4" key="1">
    <citation type="submission" date="2020-01" db="EMBL/GenBank/DDBJ databases">
        <authorList>
            <person name="Gupta K D."/>
        </authorList>
    </citation>
    <scope>NUCLEOTIDE SEQUENCE [LARGE SCALE GENOMIC DNA]</scope>
</reference>
<keyword evidence="2" id="KW-1133">Transmembrane helix</keyword>
<dbReference type="AlphaFoldDB" id="A0A8S0VQ98"/>
<protein>
    <submittedName>
        <fullName evidence="3">Uncharacterized protein</fullName>
    </submittedName>
</protein>
<evidence type="ECO:0000256" key="1">
    <source>
        <dbReference type="SAM" id="MobiDB-lite"/>
    </source>
</evidence>
<dbReference type="Proteomes" id="UP000467700">
    <property type="component" value="Unassembled WGS sequence"/>
</dbReference>
<feature type="region of interest" description="Disordered" evidence="1">
    <location>
        <begin position="236"/>
        <end position="260"/>
    </location>
</feature>
<keyword evidence="4" id="KW-1185">Reference proteome</keyword>
<feature type="transmembrane region" description="Helical" evidence="2">
    <location>
        <begin position="30"/>
        <end position="57"/>
    </location>
</feature>
<accession>A0A8S0VQ98</accession>
<name>A0A8S0VQ98_CYCAE</name>
<evidence type="ECO:0000256" key="2">
    <source>
        <dbReference type="SAM" id="Phobius"/>
    </source>
</evidence>